<proteinExistence type="predicted"/>
<dbReference type="EMBL" id="AP023410">
    <property type="protein sequence ID" value="BCK75745.1"/>
    <property type="molecule type" value="Genomic_DNA"/>
</dbReference>
<keyword evidence="2" id="KW-1185">Reference proteome</keyword>
<organism evidence="1 2">
    <name type="scientific">Acetobacter aceti NBRC 14818</name>
    <dbReference type="NCBI Taxonomy" id="887700"/>
    <lineage>
        <taxon>Bacteria</taxon>
        <taxon>Pseudomonadati</taxon>
        <taxon>Pseudomonadota</taxon>
        <taxon>Alphaproteobacteria</taxon>
        <taxon>Acetobacterales</taxon>
        <taxon>Acetobacteraceae</taxon>
        <taxon>Acetobacter</taxon>
        <taxon>Acetobacter subgen. Acetobacter</taxon>
    </lineage>
</organism>
<protein>
    <submittedName>
        <fullName evidence="1">Uncharacterized protein</fullName>
    </submittedName>
</protein>
<name>A0AB33IBS3_ACEAC</name>
<evidence type="ECO:0000313" key="1">
    <source>
        <dbReference type="EMBL" id="BCK75745.1"/>
    </source>
</evidence>
<dbReference type="AlphaFoldDB" id="A0AB33IBS3"/>
<reference evidence="1 2" key="1">
    <citation type="journal article" date="2011" name="Microbiology">
        <title>Transcriptome response to different carbon sources in Acetobacter aceti.</title>
        <authorList>
            <person name="Sakurai K."/>
            <person name="Arai H."/>
            <person name="Ishii M."/>
            <person name="Igarashi Y."/>
        </authorList>
    </citation>
    <scope>NUCLEOTIDE SEQUENCE [LARGE SCALE GENOMIC DNA]</scope>
    <source>
        <strain evidence="1 2">NBRC 14818</strain>
    </source>
</reference>
<evidence type="ECO:0000313" key="2">
    <source>
        <dbReference type="Proteomes" id="UP000516424"/>
    </source>
</evidence>
<gene>
    <name evidence="1" type="ORF">EMQ_1351</name>
</gene>
<accession>A0AB33IBS3</accession>
<dbReference type="Proteomes" id="UP000516424">
    <property type="component" value="Chromosome"/>
</dbReference>
<sequence length="104" mass="10902">MGGKGARPIDVESFEGEEEPAVLVGALSGWPAGLGEKMAPCPAASAFADLLSEEPEAGDRETPALLPVADVADPADWVLEASGLCLLNSKKKPRHSFMGRWATR</sequence>